<reference evidence="3 4" key="1">
    <citation type="submission" date="2018-06" db="EMBL/GenBank/DDBJ databases">
        <authorList>
            <consortium name="Pathogen Informatics"/>
            <person name="Doyle S."/>
        </authorList>
    </citation>
    <scope>NUCLEOTIDE SEQUENCE [LARGE SCALE GENOMIC DNA]</scope>
    <source>
        <strain evidence="1 3">NCTC13465</strain>
        <strain evidence="2 4">NCTC9637</strain>
    </source>
</reference>
<evidence type="ECO:0000313" key="3">
    <source>
        <dbReference type="Proteomes" id="UP000251721"/>
    </source>
</evidence>
<accession>A0A2X3EJ58</accession>
<organism evidence="1 3">
    <name type="scientific">Klebsiella pneumoniae</name>
    <dbReference type="NCBI Taxonomy" id="573"/>
    <lineage>
        <taxon>Bacteria</taxon>
        <taxon>Pseudomonadati</taxon>
        <taxon>Pseudomonadota</taxon>
        <taxon>Gammaproteobacteria</taxon>
        <taxon>Enterobacterales</taxon>
        <taxon>Enterobacteriaceae</taxon>
        <taxon>Klebsiella/Raoultella group</taxon>
        <taxon>Klebsiella</taxon>
        <taxon>Klebsiella pneumoniae complex</taxon>
    </lineage>
</organism>
<sequence>MKPSTFFQVQLCGFRRGQIGGDEDDFILNRTQIDDCQTKDVAQQALTDITYVSRTFFQVFIIQLFQGSGLTVDNFIGCRVGSHVLIFNQGYDFLLKLLIFQQHNMPFEDGFFFFTESFTSFGFDDLQLGGGLGAAAQETFDFLINLIGRNFLPVDDNFIFLQQQCFAEGDTRGC</sequence>
<evidence type="ECO:0000313" key="1">
    <source>
        <dbReference type="EMBL" id="SQC43972.1"/>
    </source>
</evidence>
<dbReference type="AlphaFoldDB" id="A0A2X3EJ58"/>
<proteinExistence type="predicted"/>
<protein>
    <submittedName>
        <fullName evidence="1">Uncharacterized protein</fullName>
    </submittedName>
</protein>
<dbReference type="EMBL" id="UAWQ01000016">
    <property type="protein sequence ID" value="SQC43972.1"/>
    <property type="molecule type" value="Genomic_DNA"/>
</dbReference>
<evidence type="ECO:0000313" key="4">
    <source>
        <dbReference type="Proteomes" id="UP000255099"/>
    </source>
</evidence>
<evidence type="ECO:0000313" key="2">
    <source>
        <dbReference type="EMBL" id="STT47275.1"/>
    </source>
</evidence>
<name>A0A2X3EJ58_KLEPN</name>
<dbReference type="Proteomes" id="UP000255099">
    <property type="component" value="Unassembled WGS sequence"/>
</dbReference>
<gene>
    <name evidence="1" type="ORF">NCTC13465_02468</name>
    <name evidence="2" type="ORF">NCTC9637_02182</name>
</gene>
<dbReference type="Proteomes" id="UP000251721">
    <property type="component" value="Unassembled WGS sequence"/>
</dbReference>
<dbReference type="EMBL" id="UGLB01000003">
    <property type="protein sequence ID" value="STT47275.1"/>
    <property type="molecule type" value="Genomic_DNA"/>
</dbReference>